<dbReference type="NCBIfam" id="TIGR00012">
    <property type="entry name" value="L29"/>
    <property type="match status" value="1"/>
</dbReference>
<protein>
    <recommendedName>
        <fullName evidence="4 5">Large ribosomal subunit protein uL29</fullName>
    </recommendedName>
</protein>
<dbReference type="InterPro" id="IPR036049">
    <property type="entry name" value="Ribosomal_uL29_sf"/>
</dbReference>
<evidence type="ECO:0000256" key="1">
    <source>
        <dbReference type="ARBA" id="ARBA00009254"/>
    </source>
</evidence>
<dbReference type="GO" id="GO:1990904">
    <property type="term" value="C:ribonucleoprotein complex"/>
    <property type="evidence" value="ECO:0007669"/>
    <property type="project" value="UniProtKB-KW"/>
</dbReference>
<dbReference type="GO" id="GO:0003735">
    <property type="term" value="F:structural constituent of ribosome"/>
    <property type="evidence" value="ECO:0007669"/>
    <property type="project" value="InterPro"/>
</dbReference>
<evidence type="ECO:0000313" key="6">
    <source>
        <dbReference type="EMBL" id="PIR41205.1"/>
    </source>
</evidence>
<comment type="similarity">
    <text evidence="1 5">Belongs to the universal ribosomal protein uL29 family.</text>
</comment>
<dbReference type="PROSITE" id="PS00579">
    <property type="entry name" value="RIBOSOMAL_L29"/>
    <property type="match status" value="1"/>
</dbReference>
<evidence type="ECO:0000256" key="5">
    <source>
        <dbReference type="HAMAP-Rule" id="MF_00374"/>
    </source>
</evidence>
<dbReference type="GO" id="GO:0005840">
    <property type="term" value="C:ribosome"/>
    <property type="evidence" value="ECO:0007669"/>
    <property type="project" value="UniProtKB-KW"/>
</dbReference>
<gene>
    <name evidence="5 6" type="primary">rpmC</name>
    <name evidence="6" type="ORF">COV31_02240</name>
</gene>
<sequence length="63" mass="7324">MKYQDLKNKTLQEMNDMVKDLVVRLGELRFNKEQGAVKNLAQINLIKKDIARLKLALSLKHES</sequence>
<dbReference type="Proteomes" id="UP000230232">
    <property type="component" value="Unassembled WGS sequence"/>
</dbReference>
<evidence type="ECO:0000313" key="7">
    <source>
        <dbReference type="Proteomes" id="UP000230232"/>
    </source>
</evidence>
<reference evidence="6 7" key="1">
    <citation type="submission" date="2017-09" db="EMBL/GenBank/DDBJ databases">
        <title>Depth-based differentiation of microbial function through sediment-hosted aquifers and enrichment of novel symbionts in the deep terrestrial subsurface.</title>
        <authorList>
            <person name="Probst A.J."/>
            <person name="Ladd B."/>
            <person name="Jarett J.K."/>
            <person name="Geller-Mcgrath D.E."/>
            <person name="Sieber C.M."/>
            <person name="Emerson J.B."/>
            <person name="Anantharaman K."/>
            <person name="Thomas B.C."/>
            <person name="Malmstrom R."/>
            <person name="Stieglmeier M."/>
            <person name="Klingl A."/>
            <person name="Woyke T."/>
            <person name="Ryan C.M."/>
            <person name="Banfield J.F."/>
        </authorList>
    </citation>
    <scope>NUCLEOTIDE SEQUENCE [LARGE SCALE GENOMIC DNA]</scope>
    <source>
        <strain evidence="6">CG10_big_fil_rev_8_21_14_0_10_46_23</strain>
    </source>
</reference>
<evidence type="ECO:0000256" key="3">
    <source>
        <dbReference type="ARBA" id="ARBA00023274"/>
    </source>
</evidence>
<evidence type="ECO:0000256" key="4">
    <source>
        <dbReference type="ARBA" id="ARBA00035204"/>
    </source>
</evidence>
<dbReference type="EMBL" id="PCXO01000010">
    <property type="protein sequence ID" value="PIR41205.1"/>
    <property type="molecule type" value="Genomic_DNA"/>
</dbReference>
<dbReference type="SUPFAM" id="SSF46561">
    <property type="entry name" value="Ribosomal protein L29 (L29p)"/>
    <property type="match status" value="1"/>
</dbReference>
<keyword evidence="3 5" id="KW-0687">Ribonucleoprotein</keyword>
<comment type="caution">
    <text evidence="6">The sequence shown here is derived from an EMBL/GenBank/DDBJ whole genome shotgun (WGS) entry which is preliminary data.</text>
</comment>
<proteinExistence type="inferred from homology"/>
<dbReference type="InterPro" id="IPR018254">
    <property type="entry name" value="Ribosomal_uL29_CS"/>
</dbReference>
<dbReference type="Gene3D" id="1.10.287.310">
    <property type="match status" value="1"/>
</dbReference>
<accession>A0A2H0R5W5</accession>
<dbReference type="AlphaFoldDB" id="A0A2H0R5W5"/>
<dbReference type="InterPro" id="IPR001854">
    <property type="entry name" value="Ribosomal_uL29"/>
</dbReference>
<organism evidence="6 7">
    <name type="scientific">Candidatus Yanofskybacteria bacterium CG10_big_fil_rev_8_21_14_0_10_46_23</name>
    <dbReference type="NCBI Taxonomy" id="1975098"/>
    <lineage>
        <taxon>Bacteria</taxon>
        <taxon>Candidatus Yanofskyibacteriota</taxon>
    </lineage>
</organism>
<evidence type="ECO:0000256" key="2">
    <source>
        <dbReference type="ARBA" id="ARBA00022980"/>
    </source>
</evidence>
<name>A0A2H0R5W5_9BACT</name>
<keyword evidence="2 5" id="KW-0689">Ribosomal protein</keyword>
<dbReference type="Pfam" id="PF00831">
    <property type="entry name" value="Ribosomal_L29"/>
    <property type="match status" value="1"/>
</dbReference>
<dbReference type="GO" id="GO:0006412">
    <property type="term" value="P:translation"/>
    <property type="evidence" value="ECO:0007669"/>
    <property type="project" value="UniProtKB-UniRule"/>
</dbReference>
<dbReference type="HAMAP" id="MF_00374">
    <property type="entry name" value="Ribosomal_uL29"/>
    <property type="match status" value="1"/>
</dbReference>